<dbReference type="Gene3D" id="3.40.50.1820">
    <property type="entry name" value="alpha/beta hydrolase"/>
    <property type="match status" value="1"/>
</dbReference>
<dbReference type="InterPro" id="IPR036291">
    <property type="entry name" value="NAD(P)-bd_dom_sf"/>
</dbReference>
<dbReference type="GO" id="GO:0005737">
    <property type="term" value="C:cytoplasm"/>
    <property type="evidence" value="ECO:0007669"/>
    <property type="project" value="TreeGrafter"/>
</dbReference>
<dbReference type="Pfam" id="PF07993">
    <property type="entry name" value="NAD_binding_4"/>
    <property type="match status" value="1"/>
</dbReference>
<name>A0A1I0KBR7_9ACTN</name>
<evidence type="ECO:0000313" key="2">
    <source>
        <dbReference type="EMBL" id="SEU21614.1"/>
    </source>
</evidence>
<dbReference type="OrthoDB" id="5241256at2"/>
<accession>A0A1I0KBR7</accession>
<dbReference type="EMBL" id="FOHX01000007">
    <property type="protein sequence ID" value="SEU21614.1"/>
    <property type="molecule type" value="Genomic_DNA"/>
</dbReference>
<evidence type="ECO:0000259" key="1">
    <source>
        <dbReference type="Pfam" id="PF07993"/>
    </source>
</evidence>
<evidence type="ECO:0000313" key="3">
    <source>
        <dbReference type="Proteomes" id="UP000199361"/>
    </source>
</evidence>
<feature type="domain" description="Thioester reductase (TE)" evidence="1">
    <location>
        <begin position="10"/>
        <end position="185"/>
    </location>
</feature>
<dbReference type="Gene3D" id="3.40.50.720">
    <property type="entry name" value="NAD(P)-binding Rossmann-like Domain"/>
    <property type="match status" value="1"/>
</dbReference>
<reference evidence="2 3" key="1">
    <citation type="submission" date="2016-10" db="EMBL/GenBank/DDBJ databases">
        <authorList>
            <person name="de Groot N.N."/>
        </authorList>
    </citation>
    <scope>NUCLEOTIDE SEQUENCE [LARGE SCALE GENOMIC DNA]</scope>
    <source>
        <strain evidence="2 3">CGMCC 4.5598</strain>
    </source>
</reference>
<keyword evidence="3" id="KW-1185">Reference proteome</keyword>
<gene>
    <name evidence="2" type="ORF">SAMN05421811_107393</name>
</gene>
<sequence>MGERHALVFGAAGYVGRSLVLELGRAGARVSVATRGQESYERLARWLAARGHDPAPAGVRADFAAPSLLADGSWDDVTEIYNCAGAYRFGMTAEQARRANVDSVRAIVAFAARLPRLRRLVHVSGYRVGGQDPGAWSEERRRAAYAALGAYEASKAEADAVLQAEADELGVPWSIVNPSSVIGEAGQYLGLAASVAEIWRGRLAALPGSGRTFVPVVEAGHLARFMALLPEDPGAVRRAYWVLDERTPALPDLLTLVARHYEVPAPRLRVPVALVRRLPSRLTRTDPETLTFLSEERYPTGPAAEFVARHGLDRPDTAGAIRRWADELAAHRFGEAPEDGRRRFTTVGGVRTFELGPAGAPAVVLPGLPVNADTWAGVAAALGDVRVADLPGLGLSGGGPGDWGAWMAALVSGGVDHVVAHSIGAAAALEAGASGTPGRLTLVSPFFLQPRTASWAPATRLYLRRAGAETLARRLTGDPAHADALRTSAADLRRPGVAARVAHALAAAGSRRWRADLRERLRAYEGRLHVIVGDRDPLTPEGRTLLNALPHATVTVIRGAGHHPQLTHPEELAHAISG</sequence>
<proteinExistence type="predicted"/>
<dbReference type="PANTHER" id="PTHR48079:SF6">
    <property type="entry name" value="NAD(P)-BINDING DOMAIN-CONTAINING PROTEIN-RELATED"/>
    <property type="match status" value="1"/>
</dbReference>
<dbReference type="STRING" id="568860.SAMN05421811_107393"/>
<dbReference type="AlphaFoldDB" id="A0A1I0KBR7"/>
<protein>
    <submittedName>
        <fullName evidence="2">Nucleoside-diphosphate-sugar epimerase</fullName>
    </submittedName>
</protein>
<dbReference type="RefSeq" id="WP_091085029.1">
    <property type="nucleotide sequence ID" value="NZ_FOHX01000007.1"/>
</dbReference>
<dbReference type="InterPro" id="IPR013120">
    <property type="entry name" value="FAR_NAD-bd"/>
</dbReference>
<dbReference type="SUPFAM" id="SSF53474">
    <property type="entry name" value="alpha/beta-Hydrolases"/>
    <property type="match status" value="1"/>
</dbReference>
<organism evidence="2 3">
    <name type="scientific">Nonomuraea wenchangensis</name>
    <dbReference type="NCBI Taxonomy" id="568860"/>
    <lineage>
        <taxon>Bacteria</taxon>
        <taxon>Bacillati</taxon>
        <taxon>Actinomycetota</taxon>
        <taxon>Actinomycetes</taxon>
        <taxon>Streptosporangiales</taxon>
        <taxon>Streptosporangiaceae</taxon>
        <taxon>Nonomuraea</taxon>
    </lineage>
</organism>
<dbReference type="InterPro" id="IPR051783">
    <property type="entry name" value="NAD(P)-dependent_oxidoreduct"/>
</dbReference>
<dbReference type="SUPFAM" id="SSF51735">
    <property type="entry name" value="NAD(P)-binding Rossmann-fold domains"/>
    <property type="match status" value="1"/>
</dbReference>
<dbReference type="InterPro" id="IPR029058">
    <property type="entry name" value="AB_hydrolase_fold"/>
</dbReference>
<dbReference type="GO" id="GO:0004029">
    <property type="term" value="F:aldehyde dehydrogenase (NAD+) activity"/>
    <property type="evidence" value="ECO:0007669"/>
    <property type="project" value="TreeGrafter"/>
</dbReference>
<dbReference type="Proteomes" id="UP000199361">
    <property type="component" value="Unassembled WGS sequence"/>
</dbReference>
<dbReference type="PANTHER" id="PTHR48079">
    <property type="entry name" value="PROTEIN YEEZ"/>
    <property type="match status" value="1"/>
</dbReference>